<evidence type="ECO:0000256" key="1">
    <source>
        <dbReference type="ARBA" id="ARBA00000142"/>
    </source>
</evidence>
<feature type="signal peptide" evidence="7">
    <location>
        <begin position="1"/>
        <end position="17"/>
    </location>
</feature>
<keyword evidence="7" id="KW-0732">Signal</keyword>
<dbReference type="Gene3D" id="3.40.50.150">
    <property type="entry name" value="Vaccinia Virus protein VP39"/>
    <property type="match status" value="1"/>
</dbReference>
<dbReference type="EC" id="2.1.1.33" evidence="2"/>
<keyword evidence="3" id="KW-0489">Methyltransferase</keyword>
<dbReference type="PROSITE" id="PS51625">
    <property type="entry name" value="SAM_MT_TRMB"/>
    <property type="match status" value="1"/>
</dbReference>
<dbReference type="InterPro" id="IPR055361">
    <property type="entry name" value="tRNA_methyltr_TrmB_bact"/>
</dbReference>
<keyword evidence="9" id="KW-1185">Reference proteome</keyword>
<evidence type="ECO:0000256" key="7">
    <source>
        <dbReference type="SAM" id="SignalP"/>
    </source>
</evidence>
<feature type="chain" id="PRO_5044324076" description="tRNA (guanine(46)-N(7))-methyltransferase" evidence="7">
    <location>
        <begin position="18"/>
        <end position="250"/>
    </location>
</feature>
<reference evidence="8 9" key="1">
    <citation type="journal article" date="2024" name="Science">
        <title>Giant polyketide synthase enzymes in the biosynthesis of giant marine polyether toxins.</title>
        <authorList>
            <person name="Fallon T.R."/>
            <person name="Shende V.V."/>
            <person name="Wierzbicki I.H."/>
            <person name="Pendleton A.L."/>
            <person name="Watervoot N.F."/>
            <person name="Auber R.P."/>
            <person name="Gonzalez D.J."/>
            <person name="Wisecaver J.H."/>
            <person name="Moore B.S."/>
        </authorList>
    </citation>
    <scope>NUCLEOTIDE SEQUENCE [LARGE SCALE GENOMIC DNA]</scope>
    <source>
        <strain evidence="8 9">12B1</strain>
    </source>
</reference>
<evidence type="ECO:0000256" key="2">
    <source>
        <dbReference type="ARBA" id="ARBA00011977"/>
    </source>
</evidence>
<comment type="caution">
    <text evidence="8">The sequence shown here is derived from an EMBL/GenBank/DDBJ whole genome shotgun (WGS) entry which is preliminary data.</text>
</comment>
<comment type="catalytic activity">
    <reaction evidence="1">
        <text>guanosine(46) in tRNA + S-adenosyl-L-methionine = N(7)-methylguanosine(46) in tRNA + S-adenosyl-L-homocysteine</text>
        <dbReference type="Rhea" id="RHEA:42708"/>
        <dbReference type="Rhea" id="RHEA-COMP:10188"/>
        <dbReference type="Rhea" id="RHEA-COMP:10189"/>
        <dbReference type="ChEBI" id="CHEBI:57856"/>
        <dbReference type="ChEBI" id="CHEBI:59789"/>
        <dbReference type="ChEBI" id="CHEBI:74269"/>
        <dbReference type="ChEBI" id="CHEBI:74480"/>
        <dbReference type="EC" id="2.1.1.33"/>
    </reaction>
</comment>
<evidence type="ECO:0000256" key="3">
    <source>
        <dbReference type="ARBA" id="ARBA00022603"/>
    </source>
</evidence>
<dbReference type="InterPro" id="IPR003358">
    <property type="entry name" value="tRNA_(Gua-N-7)_MeTrfase_Trmb"/>
</dbReference>
<keyword evidence="5" id="KW-0949">S-adenosyl-L-methionine</keyword>
<keyword evidence="6" id="KW-0819">tRNA processing</keyword>
<keyword evidence="4" id="KW-0808">Transferase</keyword>
<accession>A0AB34JUQ1</accession>
<dbReference type="PANTHER" id="PTHR23417">
    <property type="entry name" value="3-DEOXY-D-MANNO-OCTULOSONIC-ACID TRANSFERASE/TRNA GUANINE-N 7 - -METHYLTRANSFERASE"/>
    <property type="match status" value="1"/>
</dbReference>
<dbReference type="PANTHER" id="PTHR23417:SF21">
    <property type="entry name" value="TRNA (GUANINE-N(7)-)-METHYLTRANSFERASE"/>
    <property type="match status" value="1"/>
</dbReference>
<dbReference type="GO" id="GO:0008176">
    <property type="term" value="F:tRNA (guanine(46)-N7)-methyltransferase activity"/>
    <property type="evidence" value="ECO:0007669"/>
    <property type="project" value="UniProtKB-EC"/>
</dbReference>
<dbReference type="InterPro" id="IPR029063">
    <property type="entry name" value="SAM-dependent_MTases_sf"/>
</dbReference>
<dbReference type="HAMAP" id="MF_01057">
    <property type="entry name" value="tRNA_methyltr_TrmB"/>
    <property type="match status" value="1"/>
</dbReference>
<organism evidence="8 9">
    <name type="scientific">Prymnesium parvum</name>
    <name type="common">Toxic golden alga</name>
    <dbReference type="NCBI Taxonomy" id="97485"/>
    <lineage>
        <taxon>Eukaryota</taxon>
        <taxon>Haptista</taxon>
        <taxon>Haptophyta</taxon>
        <taxon>Prymnesiophyceae</taxon>
        <taxon>Prymnesiales</taxon>
        <taxon>Prymnesiaceae</taxon>
        <taxon>Prymnesium</taxon>
    </lineage>
</organism>
<proteinExistence type="inferred from homology"/>
<evidence type="ECO:0000256" key="5">
    <source>
        <dbReference type="ARBA" id="ARBA00022691"/>
    </source>
</evidence>
<gene>
    <name evidence="8" type="ORF">AB1Y20_019655</name>
</gene>
<dbReference type="SUPFAM" id="SSF53335">
    <property type="entry name" value="S-adenosyl-L-methionine-dependent methyltransferases"/>
    <property type="match status" value="1"/>
</dbReference>
<evidence type="ECO:0000313" key="9">
    <source>
        <dbReference type="Proteomes" id="UP001515480"/>
    </source>
</evidence>
<dbReference type="GO" id="GO:0043527">
    <property type="term" value="C:tRNA methyltransferase complex"/>
    <property type="evidence" value="ECO:0007669"/>
    <property type="project" value="TreeGrafter"/>
</dbReference>
<name>A0AB34JUQ1_PRYPA</name>
<dbReference type="Pfam" id="PF02390">
    <property type="entry name" value="Methyltransf_4"/>
    <property type="match status" value="1"/>
</dbReference>
<dbReference type="NCBIfam" id="TIGR00091">
    <property type="entry name" value="tRNA (guanosine(46)-N7)-methyltransferase TrmB"/>
    <property type="match status" value="1"/>
</dbReference>
<evidence type="ECO:0000256" key="6">
    <source>
        <dbReference type="ARBA" id="ARBA00022694"/>
    </source>
</evidence>
<evidence type="ECO:0000256" key="4">
    <source>
        <dbReference type="ARBA" id="ARBA00022679"/>
    </source>
</evidence>
<protein>
    <recommendedName>
        <fullName evidence="2">tRNA (guanine(46)-N(7))-methyltransferase</fullName>
        <ecNumber evidence="2">2.1.1.33</ecNumber>
    </recommendedName>
</protein>
<dbReference type="EMBL" id="JBGBPQ010000005">
    <property type="protein sequence ID" value="KAL1524773.1"/>
    <property type="molecule type" value="Genomic_DNA"/>
</dbReference>
<dbReference type="Proteomes" id="UP001515480">
    <property type="component" value="Unassembled WGS sequence"/>
</dbReference>
<sequence>MLLNLLLTLATTRSRFGAHQGGRSVGANKKVRHHVNPLKSSHQSLLALPPDWPAALFADASLPLHVDIGSARGVFCLDAADAAPHTNFLGLEIRPQLAAAAAADAAAHGLRNANFLACNANVNFERLLLLCAPRRPLASVSIQFPDPWSKARHKKRRVVQPALVAAIGRQLPEGGWLFTQTDVRKLAEDMRDVIAGCEEARCLVDMAAGADEWDVAKPPMLQGLATERERSCAELERPVYRRCYFKRAAS</sequence>
<evidence type="ECO:0000313" key="8">
    <source>
        <dbReference type="EMBL" id="KAL1524773.1"/>
    </source>
</evidence>
<dbReference type="AlphaFoldDB" id="A0AB34JUQ1"/>